<feature type="compositionally biased region" description="Low complexity" evidence="1">
    <location>
        <begin position="102"/>
        <end position="121"/>
    </location>
</feature>
<evidence type="ECO:0000259" key="2">
    <source>
        <dbReference type="PROSITE" id="PS50033"/>
    </source>
</evidence>
<dbReference type="InterPro" id="IPR036339">
    <property type="entry name" value="PUB-like_dom_sf"/>
</dbReference>
<dbReference type="Pfam" id="PF09409">
    <property type="entry name" value="PUB"/>
    <property type="match status" value="1"/>
</dbReference>
<comment type="caution">
    <text evidence="3">The sequence shown here is derived from an EMBL/GenBank/DDBJ whole genome shotgun (WGS) entry which is preliminary data.</text>
</comment>
<dbReference type="GO" id="GO:0005737">
    <property type="term" value="C:cytoplasm"/>
    <property type="evidence" value="ECO:0007669"/>
    <property type="project" value="TreeGrafter"/>
</dbReference>
<sequence length="517" mass="54004">MADFSVSGGVYKRGDREKEREEAPPKDAKKKELVDEVGEALGKISRTFSSLLPGSKDKKWAKKGEGHTLSAAAAAAASPTPPAAPTRPAASASPPHVPENLSSAAAAAAARASGAASRPAARGGGERARALQQMEEMGIFRRAAEEAYAAAGGDVARAVELACGGGEAEEPPPPPPAAAAAAEPPPPPPPPPPYSLAALESSLAALLDAPCRVGEVPAVPALQLVLKLLSNVEEHPDAAKFRRVRLTNPKVSAALGGGGGVALLQLCGFVACDGEYAELSDETAADRARLAESRAALELALAKAVSRPAFLGPEEVKVFAPGAAESFTRQELSGEAYELSGAEVKAAMAAAAAKREQESVLRTQAQREMEAARRKRVYTKAMIRVRFPDGVTLQGTFSAAAPVSLLCEWVGSALREPGHSFELAVPRGKPLQEMNKTLEQVELVPASLLNFRIHAAEMYDPPFLSEALLARMQQLRPEDQQIPQGRPLVADASEPRAHATPALAAAPRNPKWAPGAK</sequence>
<dbReference type="Gene3D" id="3.10.20.90">
    <property type="entry name" value="Phosphatidylinositol 3-kinase Catalytic Subunit, Chain A, domain 1"/>
    <property type="match status" value="1"/>
</dbReference>
<dbReference type="Pfam" id="PF00789">
    <property type="entry name" value="UBX"/>
    <property type="match status" value="1"/>
</dbReference>
<dbReference type="InterPro" id="IPR029071">
    <property type="entry name" value="Ubiquitin-like_domsf"/>
</dbReference>
<feature type="compositionally biased region" description="Basic and acidic residues" evidence="1">
    <location>
        <begin position="12"/>
        <end position="33"/>
    </location>
</feature>
<feature type="compositionally biased region" description="Basic and acidic residues" evidence="1">
    <location>
        <begin position="55"/>
        <end position="66"/>
    </location>
</feature>
<dbReference type="PROSITE" id="PS50033">
    <property type="entry name" value="UBX"/>
    <property type="match status" value="1"/>
</dbReference>
<feature type="region of interest" description="Disordered" evidence="1">
    <location>
        <begin position="46"/>
        <end position="128"/>
    </location>
</feature>
<feature type="domain" description="UBX" evidence="2">
    <location>
        <begin position="376"/>
        <end position="451"/>
    </location>
</feature>
<dbReference type="InterPro" id="IPR009060">
    <property type="entry name" value="UBA-like_sf"/>
</dbReference>
<dbReference type="SUPFAM" id="SSF54236">
    <property type="entry name" value="Ubiquitin-like"/>
    <property type="match status" value="1"/>
</dbReference>
<dbReference type="PANTHER" id="PTHR23153:SF38">
    <property type="entry name" value="UBX DOMAIN-CONTAINING PROTEIN 6"/>
    <property type="match status" value="1"/>
</dbReference>
<accession>A0AB34JW84</accession>
<dbReference type="CDD" id="cd09212">
    <property type="entry name" value="PUB"/>
    <property type="match status" value="1"/>
</dbReference>
<dbReference type="InterPro" id="IPR001012">
    <property type="entry name" value="UBX_dom"/>
</dbReference>
<reference evidence="3 4" key="1">
    <citation type="journal article" date="2024" name="Science">
        <title>Giant polyketide synthase enzymes in the biosynthesis of giant marine polyether toxins.</title>
        <authorList>
            <person name="Fallon T.R."/>
            <person name="Shende V.V."/>
            <person name="Wierzbicki I.H."/>
            <person name="Pendleton A.L."/>
            <person name="Watervoot N.F."/>
            <person name="Auber R.P."/>
            <person name="Gonzalez D.J."/>
            <person name="Wisecaver J.H."/>
            <person name="Moore B.S."/>
        </authorList>
    </citation>
    <scope>NUCLEOTIDE SEQUENCE [LARGE SCALE GENOMIC DNA]</scope>
    <source>
        <strain evidence="3 4">12B1</strain>
    </source>
</reference>
<protein>
    <recommendedName>
        <fullName evidence="2">UBX domain-containing protein</fullName>
    </recommendedName>
</protein>
<dbReference type="PANTHER" id="PTHR23153">
    <property type="entry name" value="UBX-RELATED"/>
    <property type="match status" value="1"/>
</dbReference>
<organism evidence="3 4">
    <name type="scientific">Prymnesium parvum</name>
    <name type="common">Toxic golden alga</name>
    <dbReference type="NCBI Taxonomy" id="97485"/>
    <lineage>
        <taxon>Eukaryota</taxon>
        <taxon>Haptista</taxon>
        <taxon>Haptophyta</taxon>
        <taxon>Prymnesiophyceae</taxon>
        <taxon>Prymnesiales</taxon>
        <taxon>Prymnesiaceae</taxon>
        <taxon>Prymnesium</taxon>
    </lineage>
</organism>
<gene>
    <name evidence="3" type="ORF">AB1Y20_019811</name>
</gene>
<evidence type="ECO:0000313" key="4">
    <source>
        <dbReference type="Proteomes" id="UP001515480"/>
    </source>
</evidence>
<feature type="region of interest" description="Disordered" evidence="1">
    <location>
        <begin position="164"/>
        <end position="194"/>
    </location>
</feature>
<keyword evidence="4" id="KW-1185">Reference proteome</keyword>
<evidence type="ECO:0000313" key="3">
    <source>
        <dbReference type="EMBL" id="KAL1524935.1"/>
    </source>
</evidence>
<feature type="region of interest" description="Disordered" evidence="1">
    <location>
        <begin position="1"/>
        <end position="33"/>
    </location>
</feature>
<dbReference type="AlphaFoldDB" id="A0AB34JW84"/>
<dbReference type="SUPFAM" id="SSF143503">
    <property type="entry name" value="PUG domain-like"/>
    <property type="match status" value="1"/>
</dbReference>
<dbReference type="InterPro" id="IPR018997">
    <property type="entry name" value="PUB_domain"/>
</dbReference>
<dbReference type="EMBL" id="JBGBPQ010000004">
    <property type="protein sequence ID" value="KAL1524935.1"/>
    <property type="molecule type" value="Genomic_DNA"/>
</dbReference>
<dbReference type="Gene3D" id="1.20.58.2190">
    <property type="match status" value="1"/>
</dbReference>
<dbReference type="Proteomes" id="UP001515480">
    <property type="component" value="Unassembled WGS sequence"/>
</dbReference>
<evidence type="ECO:0000256" key="1">
    <source>
        <dbReference type="SAM" id="MobiDB-lite"/>
    </source>
</evidence>
<feature type="compositionally biased region" description="Pro residues" evidence="1">
    <location>
        <begin position="171"/>
        <end position="194"/>
    </location>
</feature>
<dbReference type="SUPFAM" id="SSF46934">
    <property type="entry name" value="UBA-like"/>
    <property type="match status" value="1"/>
</dbReference>
<feature type="compositionally biased region" description="Low complexity" evidence="1">
    <location>
        <begin position="498"/>
        <end position="510"/>
    </location>
</feature>
<dbReference type="Gene3D" id="1.10.8.10">
    <property type="entry name" value="DNA helicase RuvA subunit, C-terminal domain"/>
    <property type="match status" value="1"/>
</dbReference>
<proteinExistence type="predicted"/>
<name>A0AB34JW84_PRYPA</name>
<feature type="region of interest" description="Disordered" evidence="1">
    <location>
        <begin position="478"/>
        <end position="517"/>
    </location>
</feature>
<dbReference type="SMART" id="SM00166">
    <property type="entry name" value="UBX"/>
    <property type="match status" value="1"/>
</dbReference>
<dbReference type="SMART" id="SM00580">
    <property type="entry name" value="PUG"/>
    <property type="match status" value="1"/>
</dbReference>